<organism evidence="2">
    <name type="scientific">Ixodes scapularis</name>
    <name type="common">Black-legged tick</name>
    <name type="synonym">Deer tick</name>
    <dbReference type="NCBI Taxonomy" id="6945"/>
    <lineage>
        <taxon>Eukaryota</taxon>
        <taxon>Metazoa</taxon>
        <taxon>Ecdysozoa</taxon>
        <taxon>Arthropoda</taxon>
        <taxon>Chelicerata</taxon>
        <taxon>Arachnida</taxon>
        <taxon>Acari</taxon>
        <taxon>Parasitiformes</taxon>
        <taxon>Ixodida</taxon>
        <taxon>Ixodoidea</taxon>
        <taxon>Ixodidae</taxon>
        <taxon>Ixodinae</taxon>
        <taxon>Ixodes</taxon>
    </lineage>
</organism>
<feature type="signal peptide" evidence="1">
    <location>
        <begin position="1"/>
        <end position="25"/>
    </location>
</feature>
<dbReference type="EMBL" id="GHJT01000539">
    <property type="protein sequence ID" value="MOY34510.1"/>
    <property type="molecule type" value="Transcribed_RNA"/>
</dbReference>
<sequence>MTKSNCPCLLFLLVFTQWKAVNVHAVTFSCLTEASEIPQYFLYNLSVTGCTLSHFWKLSEKQKWTTAIRGTCSSVLAVPLGEPASLLPNSLYLACLPLRSVDRCIYYTTDVIFLS</sequence>
<evidence type="ECO:0000313" key="2">
    <source>
        <dbReference type="EMBL" id="MOY34510.1"/>
    </source>
</evidence>
<evidence type="ECO:0000256" key="1">
    <source>
        <dbReference type="SAM" id="SignalP"/>
    </source>
</evidence>
<reference evidence="2" key="1">
    <citation type="submission" date="2019-04" db="EMBL/GenBank/DDBJ databases">
        <title>An insight into the mialome of Ixodes scapularis.</title>
        <authorList>
            <person name="Ribeiro J.M."/>
            <person name="Mather T.N."/>
            <person name="Karim S."/>
        </authorList>
    </citation>
    <scope>NUCLEOTIDE SEQUENCE</scope>
</reference>
<proteinExistence type="predicted"/>
<protein>
    <submittedName>
        <fullName evidence="2">Putative secreted protein</fullName>
    </submittedName>
</protein>
<accession>A0A4D5RBR1</accession>
<keyword evidence="1" id="KW-0732">Signal</keyword>
<dbReference type="PROSITE" id="PS51257">
    <property type="entry name" value="PROKAR_LIPOPROTEIN"/>
    <property type="match status" value="1"/>
</dbReference>
<feature type="chain" id="PRO_5020033630" evidence="1">
    <location>
        <begin position="26"/>
        <end position="115"/>
    </location>
</feature>
<dbReference type="AlphaFoldDB" id="A0A4D5RBR1"/>
<name>A0A4D5RBR1_IXOSC</name>